<feature type="non-terminal residue" evidence="1">
    <location>
        <position position="1"/>
    </location>
</feature>
<organism evidence="1 2">
    <name type="scientific">Adineta ricciae</name>
    <name type="common">Rotifer</name>
    <dbReference type="NCBI Taxonomy" id="249248"/>
    <lineage>
        <taxon>Eukaryota</taxon>
        <taxon>Metazoa</taxon>
        <taxon>Spiralia</taxon>
        <taxon>Gnathifera</taxon>
        <taxon>Rotifera</taxon>
        <taxon>Eurotatoria</taxon>
        <taxon>Bdelloidea</taxon>
        <taxon>Adinetida</taxon>
        <taxon>Adinetidae</taxon>
        <taxon>Adineta</taxon>
    </lineage>
</organism>
<protein>
    <submittedName>
        <fullName evidence="1">Uncharacterized protein</fullName>
    </submittedName>
</protein>
<reference evidence="1" key="1">
    <citation type="submission" date="2021-02" db="EMBL/GenBank/DDBJ databases">
        <authorList>
            <person name="Nowell W R."/>
        </authorList>
    </citation>
    <scope>NUCLEOTIDE SEQUENCE</scope>
</reference>
<accession>A0A816HLC0</accession>
<keyword evidence="2" id="KW-1185">Reference proteome</keyword>
<evidence type="ECO:0000313" key="2">
    <source>
        <dbReference type="Proteomes" id="UP000663828"/>
    </source>
</evidence>
<proteinExistence type="predicted"/>
<dbReference type="AlphaFoldDB" id="A0A816HLC0"/>
<dbReference type="Proteomes" id="UP000663828">
    <property type="component" value="Unassembled WGS sequence"/>
</dbReference>
<comment type="caution">
    <text evidence="1">The sequence shown here is derived from an EMBL/GenBank/DDBJ whole genome shotgun (WGS) entry which is preliminary data.</text>
</comment>
<dbReference type="EMBL" id="CAJNOR010018679">
    <property type="protein sequence ID" value="CAF1688854.1"/>
    <property type="molecule type" value="Genomic_DNA"/>
</dbReference>
<sequence>MSAIHHAVQAGSNLMVCVVQDFCKGKPVEELVLVKKVSELSDSKSEHLPHLLPLVPGMPVTITQNIAIEPGVINGMNGIFRQLVYDLDSMSTDSLSKTFPKNTQYVHKPIYALVEISKSKVGCNLEKLYPKLVPIPIMEQIFQGMRKSYSLENVCVPITINNESWIANDLWISKK</sequence>
<name>A0A816HLC0_ADIRI</name>
<evidence type="ECO:0000313" key="1">
    <source>
        <dbReference type="EMBL" id="CAF1688854.1"/>
    </source>
</evidence>
<gene>
    <name evidence="1" type="ORF">XAT740_LOCUS63039</name>
</gene>